<evidence type="ECO:0008006" key="3">
    <source>
        <dbReference type="Google" id="ProtNLM"/>
    </source>
</evidence>
<dbReference type="AlphaFoldDB" id="A0A4R4DBI0"/>
<evidence type="ECO:0000313" key="2">
    <source>
        <dbReference type="Proteomes" id="UP000295023"/>
    </source>
</evidence>
<protein>
    <recommendedName>
        <fullName evidence="3">PIN domain-containing protein</fullName>
    </recommendedName>
</protein>
<dbReference type="InterPro" id="IPR029060">
    <property type="entry name" value="PIN-like_dom_sf"/>
</dbReference>
<dbReference type="RefSeq" id="WP_132292508.1">
    <property type="nucleotide sequence ID" value="NZ_SKBM01000018.1"/>
</dbReference>
<reference evidence="1 2" key="1">
    <citation type="submission" date="2019-03" db="EMBL/GenBank/DDBJ databases">
        <title>Paracraurococcus aquatilis NE82 genome sequence.</title>
        <authorList>
            <person name="Zhao Y."/>
            <person name="Du Z."/>
        </authorList>
    </citation>
    <scope>NUCLEOTIDE SEQUENCE [LARGE SCALE GENOMIC DNA]</scope>
    <source>
        <strain evidence="1 2">NE82</strain>
    </source>
</reference>
<dbReference type="EMBL" id="SKBM01000018">
    <property type="protein sequence ID" value="TCZ57847.1"/>
    <property type="molecule type" value="Genomic_DNA"/>
</dbReference>
<name>A0A4R4DBI0_9PROT</name>
<comment type="caution">
    <text evidence="1">The sequence shown here is derived from an EMBL/GenBank/DDBJ whole genome shotgun (WGS) entry which is preliminary data.</text>
</comment>
<dbReference type="CDD" id="cd09873">
    <property type="entry name" value="PIN_Pae0151-like"/>
    <property type="match status" value="1"/>
</dbReference>
<dbReference type="OrthoDB" id="1524147at2"/>
<dbReference type="SUPFAM" id="SSF88723">
    <property type="entry name" value="PIN domain-like"/>
    <property type="match status" value="1"/>
</dbReference>
<organism evidence="1 2">
    <name type="scientific">Roseicella aquatilis</name>
    <dbReference type="NCBI Taxonomy" id="2527868"/>
    <lineage>
        <taxon>Bacteria</taxon>
        <taxon>Pseudomonadati</taxon>
        <taxon>Pseudomonadota</taxon>
        <taxon>Alphaproteobacteria</taxon>
        <taxon>Acetobacterales</taxon>
        <taxon>Roseomonadaceae</taxon>
        <taxon>Roseicella</taxon>
    </lineage>
</organism>
<proteinExistence type="predicted"/>
<gene>
    <name evidence="1" type="ORF">EXY23_17960</name>
</gene>
<dbReference type="InterPro" id="IPR044153">
    <property type="entry name" value="PIN_Pae0151-like"/>
</dbReference>
<sequence length="77" mass="7980">MAGPLAGIVVDASVAVTWFVEEAGTPVADRLLRSAALEGGLVAPDLLLLEVTAVLGKRARQGQVAADYPGQALRKLR</sequence>
<evidence type="ECO:0000313" key="1">
    <source>
        <dbReference type="EMBL" id="TCZ57847.1"/>
    </source>
</evidence>
<keyword evidence="2" id="KW-1185">Reference proteome</keyword>
<accession>A0A4R4DBI0</accession>
<dbReference type="Gene3D" id="3.40.50.1010">
    <property type="entry name" value="5'-nuclease"/>
    <property type="match status" value="1"/>
</dbReference>
<dbReference type="Proteomes" id="UP000295023">
    <property type="component" value="Unassembled WGS sequence"/>
</dbReference>